<reference evidence="1 2" key="1">
    <citation type="submission" date="2019-07" db="EMBL/GenBank/DDBJ databases">
        <title>Rapid identification of Enteric Bacteria from Whole Genome Sequences (WGS) using Average Nucleotide Identity (ANI).</title>
        <authorList>
            <person name="Lane C."/>
        </authorList>
    </citation>
    <scope>NUCLEOTIDE SEQUENCE [LARGE SCALE GENOMIC DNA]</scope>
    <source>
        <strain evidence="1 2">2016D-0084</strain>
    </source>
</reference>
<proteinExistence type="predicted"/>
<dbReference type="EMBL" id="VOWJ01000013">
    <property type="protein sequence ID" value="TXE89280.1"/>
    <property type="molecule type" value="Genomic_DNA"/>
</dbReference>
<dbReference type="GO" id="GO:0006355">
    <property type="term" value="P:regulation of DNA-templated transcription"/>
    <property type="evidence" value="ECO:0007669"/>
    <property type="project" value="InterPro"/>
</dbReference>
<comment type="caution">
    <text evidence="1">The sequence shown here is derived from an EMBL/GenBank/DDBJ whole genome shotgun (WGS) entry which is preliminary data.</text>
</comment>
<evidence type="ECO:0000313" key="2">
    <source>
        <dbReference type="Proteomes" id="UP000321629"/>
    </source>
</evidence>
<dbReference type="Proteomes" id="UP000321629">
    <property type="component" value="Unassembled WGS sequence"/>
</dbReference>
<evidence type="ECO:0000313" key="1">
    <source>
        <dbReference type="EMBL" id="TXE89280.1"/>
    </source>
</evidence>
<dbReference type="InterPro" id="IPR010985">
    <property type="entry name" value="Ribbon_hlx_hlx"/>
</dbReference>
<organism evidence="1 2">
    <name type="scientific">Campylobacter volucris</name>
    <dbReference type="NCBI Taxonomy" id="1031542"/>
    <lineage>
        <taxon>Bacteria</taxon>
        <taxon>Pseudomonadati</taxon>
        <taxon>Campylobacterota</taxon>
        <taxon>Epsilonproteobacteria</taxon>
        <taxon>Campylobacterales</taxon>
        <taxon>Campylobacteraceae</taxon>
        <taxon>Campylobacter</taxon>
    </lineage>
</organism>
<protein>
    <submittedName>
        <fullName evidence="1">CopG family transcriptional regulator</fullName>
    </submittedName>
</protein>
<gene>
    <name evidence="1" type="ORF">FPD38_00870</name>
</gene>
<name>A0A5C7DXH1_9BACT</name>
<dbReference type="SUPFAM" id="SSF47598">
    <property type="entry name" value="Ribbon-helix-helix"/>
    <property type="match status" value="1"/>
</dbReference>
<dbReference type="AlphaFoldDB" id="A0A5C7DXH1"/>
<dbReference type="RefSeq" id="WP_147554920.1">
    <property type="nucleotide sequence ID" value="NZ_VOWJ01000013.1"/>
</dbReference>
<sequence>MNKRCTFSLSQNLFDRLDKTANISKKKKAQILRDALENYLDEMEDFAPAIEALEDLKGGDSKKLDSIIKKLKC</sequence>
<accession>A0A5C7DXH1</accession>